<keyword evidence="2" id="KW-0012">Acyltransferase</keyword>
<dbReference type="HOGENOM" id="CLU_013985_23_2_5"/>
<gene>
    <name evidence="4" type="ordered locus">RLO149_c030600</name>
</gene>
<keyword evidence="1" id="KW-0808">Transferase</keyword>
<dbReference type="PANTHER" id="PTHR43420:SF44">
    <property type="entry name" value="ACETYLTRANSFERASE YPEA"/>
    <property type="match status" value="1"/>
</dbReference>
<dbReference type="Proteomes" id="UP000001353">
    <property type="component" value="Chromosome"/>
</dbReference>
<reference evidence="4 5" key="1">
    <citation type="journal article" date="2011" name="BMC Genomics">
        <title>Comparative genome analysis and genome-guided physiological analysis of Roseobacter litoralis.</title>
        <authorList>
            <person name="Kalhoefer D."/>
            <person name="Thole S."/>
            <person name="Voget S."/>
            <person name="Lehmann R."/>
            <person name="Liesegang H."/>
            <person name="Wollher A."/>
            <person name="Daniel R."/>
            <person name="Simon M."/>
            <person name="Brinkhoff T."/>
        </authorList>
    </citation>
    <scope>NUCLEOTIDE SEQUENCE [LARGE SCALE GENOMIC DNA]</scope>
    <source>
        <strain evidence="5">ATCC 49566 / DSM 6996 / JCM 21268 / NBRC 15278 / OCh 149</strain>
    </source>
</reference>
<proteinExistence type="predicted"/>
<dbReference type="InterPro" id="IPR000182">
    <property type="entry name" value="GNAT_dom"/>
</dbReference>
<dbReference type="AlphaFoldDB" id="F7ZIV6"/>
<accession>F7ZIV6</accession>
<keyword evidence="5" id="KW-1185">Reference proteome</keyword>
<dbReference type="GO" id="GO:0016747">
    <property type="term" value="F:acyltransferase activity, transferring groups other than amino-acyl groups"/>
    <property type="evidence" value="ECO:0007669"/>
    <property type="project" value="InterPro"/>
</dbReference>
<feature type="domain" description="N-acetyltransferase" evidence="3">
    <location>
        <begin position="1"/>
        <end position="134"/>
    </location>
</feature>
<protein>
    <submittedName>
        <fullName evidence="4">Acetyltransferase-like protein</fullName>
    </submittedName>
</protein>
<dbReference type="STRING" id="391595.RLO149_c030600"/>
<evidence type="ECO:0000313" key="4">
    <source>
        <dbReference type="EMBL" id="AEI95016.1"/>
    </source>
</evidence>
<dbReference type="InterPro" id="IPR050680">
    <property type="entry name" value="YpeA/RimI_acetyltransf"/>
</dbReference>
<dbReference type="EMBL" id="CP002623">
    <property type="protein sequence ID" value="AEI95016.1"/>
    <property type="molecule type" value="Genomic_DNA"/>
</dbReference>
<dbReference type="PANTHER" id="PTHR43420">
    <property type="entry name" value="ACETYLTRANSFERASE"/>
    <property type="match status" value="1"/>
</dbReference>
<dbReference type="OrthoDB" id="9804026at2"/>
<organism evidence="4 5">
    <name type="scientific">Roseobacter litoralis (strain ATCC 49566 / DSM 6996 / JCM 21268 / NBRC 15278 / OCh 149)</name>
    <dbReference type="NCBI Taxonomy" id="391595"/>
    <lineage>
        <taxon>Bacteria</taxon>
        <taxon>Pseudomonadati</taxon>
        <taxon>Pseudomonadota</taxon>
        <taxon>Alphaproteobacteria</taxon>
        <taxon>Rhodobacterales</taxon>
        <taxon>Roseobacteraceae</taxon>
        <taxon>Roseobacter</taxon>
    </lineage>
</organism>
<dbReference type="RefSeq" id="WP_013962926.1">
    <property type="nucleotide sequence ID" value="NC_015730.1"/>
</dbReference>
<dbReference type="eggNOG" id="COG0456">
    <property type="taxonomic scope" value="Bacteria"/>
</dbReference>
<dbReference type="PROSITE" id="PS51186">
    <property type="entry name" value="GNAT"/>
    <property type="match status" value="1"/>
</dbReference>
<dbReference type="SUPFAM" id="SSF55729">
    <property type="entry name" value="Acyl-CoA N-acyltransferases (Nat)"/>
    <property type="match status" value="1"/>
</dbReference>
<evidence type="ECO:0000256" key="2">
    <source>
        <dbReference type="ARBA" id="ARBA00023315"/>
    </source>
</evidence>
<evidence type="ECO:0000259" key="3">
    <source>
        <dbReference type="PROSITE" id="PS51186"/>
    </source>
</evidence>
<dbReference type="Pfam" id="PF00583">
    <property type="entry name" value="Acetyltransf_1"/>
    <property type="match status" value="1"/>
</dbReference>
<name>F7ZIV6_ROSLO</name>
<dbReference type="Gene3D" id="3.40.630.30">
    <property type="match status" value="1"/>
</dbReference>
<evidence type="ECO:0000256" key="1">
    <source>
        <dbReference type="ARBA" id="ARBA00022679"/>
    </source>
</evidence>
<dbReference type="InterPro" id="IPR016181">
    <property type="entry name" value="Acyl_CoA_acyltransferase"/>
</dbReference>
<evidence type="ECO:0000313" key="5">
    <source>
        <dbReference type="Proteomes" id="UP000001353"/>
    </source>
</evidence>
<dbReference type="KEGG" id="rli:RLO149_c030600"/>
<dbReference type="CDD" id="cd04301">
    <property type="entry name" value="NAT_SF"/>
    <property type="match status" value="1"/>
</dbReference>
<sequence length="143" mass="15740">MTPVTLAQLHQAAFAPERGWAPDEFKTLCGSPHVSLFERQNGFALARTLAGETELLTLAVDPRYRRRGIADALLKTWLQSAQAEMAFLEVAADNEGARALYAKHGFVISGRRKGYYKRPGATNVDALLMQSELTHGQRVESPA</sequence>